<proteinExistence type="predicted"/>
<gene>
    <name evidence="1" type="ORF">KNW02_06255</name>
</gene>
<sequence>MTVVVAFHCTDGVVIAADSMITPSMGGMPVGHHHGQKLSVLDGPQLFAFAGDQGQADRFKTMTNGSHGLIAQVQHPLDYAVTLSGSIIQQLQQTGIGMGQIGANAIVSFQMHGTHHCCVFEGPLQPRFLDQHHFYVALGSGKLSADPFLRFLADTFCANNAQPTTREGVFMATWVVQHVIDTNPGGVAGPIRVATYTFDAGVAVARHLPDAEISEHQQAIESARAALKSWRDELLSGAAAGDAPALPRLSV</sequence>
<comment type="caution">
    <text evidence="1">The sequence shown here is derived from an EMBL/GenBank/DDBJ whole genome shotgun (WGS) entry which is preliminary data.</text>
</comment>
<name>A0ABS6AJC6_9RHOB</name>
<reference evidence="1" key="1">
    <citation type="submission" date="2021-06" db="EMBL/GenBank/DDBJ databases">
        <title>Paracoccus bacterium XHP0099 sp. nov., isolated from the surface waters of the Yellow Sea.</title>
        <authorList>
            <person name="Xue H."/>
            <person name="Zhang D."/>
        </authorList>
    </citation>
    <scope>NUCLEOTIDE SEQUENCE</scope>
    <source>
        <strain evidence="1">XHP0099</strain>
    </source>
</reference>
<organism evidence="1 2">
    <name type="scientific">Paracoccus marinaquae</name>
    <dbReference type="NCBI Taxonomy" id="2841926"/>
    <lineage>
        <taxon>Bacteria</taxon>
        <taxon>Pseudomonadati</taxon>
        <taxon>Pseudomonadota</taxon>
        <taxon>Alphaproteobacteria</taxon>
        <taxon>Rhodobacterales</taxon>
        <taxon>Paracoccaceae</taxon>
        <taxon>Paracoccus</taxon>
    </lineage>
</organism>
<accession>A0ABS6AJC6</accession>
<dbReference type="RefSeq" id="WP_216032408.1">
    <property type="nucleotide sequence ID" value="NZ_JAHKNG010000007.1"/>
</dbReference>
<protein>
    <submittedName>
        <fullName evidence="1">Uncharacterized protein</fullName>
    </submittedName>
</protein>
<evidence type="ECO:0000313" key="1">
    <source>
        <dbReference type="EMBL" id="MBU3029724.1"/>
    </source>
</evidence>
<dbReference type="Proteomes" id="UP001166191">
    <property type="component" value="Unassembled WGS sequence"/>
</dbReference>
<evidence type="ECO:0000313" key="2">
    <source>
        <dbReference type="Proteomes" id="UP001166191"/>
    </source>
</evidence>
<dbReference type="EMBL" id="JAHKNG010000007">
    <property type="protein sequence ID" value="MBU3029724.1"/>
    <property type="molecule type" value="Genomic_DNA"/>
</dbReference>
<keyword evidence="2" id="KW-1185">Reference proteome</keyword>